<dbReference type="Gene3D" id="2.60.120.260">
    <property type="entry name" value="Galactose-binding domain-like"/>
    <property type="match status" value="1"/>
</dbReference>
<evidence type="ECO:0000313" key="2">
    <source>
        <dbReference type="EMBL" id="KAF0307436.1"/>
    </source>
</evidence>
<dbReference type="InterPro" id="IPR000421">
    <property type="entry name" value="FA58C"/>
</dbReference>
<dbReference type="SUPFAM" id="SSF49785">
    <property type="entry name" value="Galactose-binding domain-like"/>
    <property type="match status" value="1"/>
</dbReference>
<comment type="caution">
    <text evidence="2">The sequence shown here is derived from an EMBL/GenBank/DDBJ whole genome shotgun (WGS) entry which is preliminary data.</text>
</comment>
<sequence>MVALNEVNFVWTETVQLQVDTSQTAVAAEPKSLTFVADSGEDWTVFPGVLKTFEVVLELDDNFERTVQLVLGSADDVPKYDACCAYVTFRRREHPVHQLPSVAGHDVLTFDMGRLCSVPIAPRNTTTHQLRVTLGVRPHSALTAGDQLGVTVTVLLDGTVMAAGAVFGQTPAPPTTTAAATTVGDAPLAEGDMALSEGDGEISLVNSSDSTPMTNMSGTTWARFNVSVPTSSVAKLSLVVTGYSEHGRAAVVPTGGLRFLGRGRNVPCAALSDLNDTIELSSTLSNSQNDVLSLDAGYVRYGSLESTITQGVALQRLGTELPDMELVAWADNDLPYLPNAQVPVDIIVRNRPNATADAINATVTLALPPYMAFGSVAWTNFSEPPAVAVRRHAVLLSWPRLLPGEGLHVQLLLTVDPTNKRGHGAGYAAACHTHLPARYHVPQVGGALWSTGESMLRGYGIPTLESGVYPPQGKLWYPMATPTYINFDVNSEGWSPEQRDTPFIHWHQVDFGNLTRVTGLLVARPAGTRRVTRFRLQHSLAGTVFQDIGPVMALNWSSLHSDGVVTHRLDRAVETRYVRFVIEEAETGDDKYIGLQVEYLGCRRSTDVLQETVCAVQPATPGRRACYVSHDSSSWRQLPNVIERMVGFDESSGKIYGAGRSPDTLLWSTDGGNTWAPEAKASGSAGFTGRTIGDWTASYHGLSQGGQLRVKWSALTCST</sequence>
<protein>
    <submittedName>
        <fullName evidence="2">Contactin-associated protein like 5-4</fullName>
    </submittedName>
</protein>
<name>A0A6A4WJ41_AMPAM</name>
<dbReference type="Pfam" id="PF00754">
    <property type="entry name" value="F5_F8_type_C"/>
    <property type="match status" value="1"/>
</dbReference>
<gene>
    <name evidence="2" type="primary">Cntnap5d</name>
    <name evidence="2" type="ORF">FJT64_002260</name>
</gene>
<proteinExistence type="predicted"/>
<dbReference type="AlphaFoldDB" id="A0A6A4WJ41"/>
<evidence type="ECO:0000259" key="1">
    <source>
        <dbReference type="PROSITE" id="PS50022"/>
    </source>
</evidence>
<organism evidence="2 3">
    <name type="scientific">Amphibalanus amphitrite</name>
    <name type="common">Striped barnacle</name>
    <name type="synonym">Balanus amphitrite</name>
    <dbReference type="NCBI Taxonomy" id="1232801"/>
    <lineage>
        <taxon>Eukaryota</taxon>
        <taxon>Metazoa</taxon>
        <taxon>Ecdysozoa</taxon>
        <taxon>Arthropoda</taxon>
        <taxon>Crustacea</taxon>
        <taxon>Multicrustacea</taxon>
        <taxon>Cirripedia</taxon>
        <taxon>Thoracica</taxon>
        <taxon>Thoracicalcarea</taxon>
        <taxon>Balanomorpha</taxon>
        <taxon>Balanoidea</taxon>
        <taxon>Balanidae</taxon>
        <taxon>Amphibalaninae</taxon>
        <taxon>Amphibalanus</taxon>
    </lineage>
</organism>
<keyword evidence="3" id="KW-1185">Reference proteome</keyword>
<evidence type="ECO:0000313" key="3">
    <source>
        <dbReference type="Proteomes" id="UP000440578"/>
    </source>
</evidence>
<dbReference type="InterPro" id="IPR008979">
    <property type="entry name" value="Galactose-bd-like_sf"/>
</dbReference>
<feature type="domain" description="F5/8 type C" evidence="1">
    <location>
        <begin position="494"/>
        <end position="602"/>
    </location>
</feature>
<reference evidence="2 3" key="1">
    <citation type="submission" date="2019-07" db="EMBL/GenBank/DDBJ databases">
        <title>Draft genome assembly of a fouling barnacle, Amphibalanus amphitrite (Darwin, 1854): The first reference genome for Thecostraca.</title>
        <authorList>
            <person name="Kim W."/>
        </authorList>
    </citation>
    <scope>NUCLEOTIDE SEQUENCE [LARGE SCALE GENOMIC DNA]</scope>
    <source>
        <strain evidence="2">SNU_AA5</strain>
        <tissue evidence="2">Soma without cirri and trophi</tissue>
    </source>
</reference>
<dbReference type="OrthoDB" id="6382385at2759"/>
<accession>A0A6A4WJ41</accession>
<dbReference type="PROSITE" id="PS50022">
    <property type="entry name" value="FA58C_3"/>
    <property type="match status" value="1"/>
</dbReference>
<dbReference type="Proteomes" id="UP000440578">
    <property type="component" value="Unassembled WGS sequence"/>
</dbReference>
<dbReference type="EMBL" id="VIIS01000570">
    <property type="protein sequence ID" value="KAF0307436.1"/>
    <property type="molecule type" value="Genomic_DNA"/>
</dbReference>